<keyword evidence="2" id="KW-1185">Reference proteome</keyword>
<evidence type="ECO:0008006" key="3">
    <source>
        <dbReference type="Google" id="ProtNLM"/>
    </source>
</evidence>
<evidence type="ECO:0000313" key="1">
    <source>
        <dbReference type="EMBL" id="TPP61931.1"/>
    </source>
</evidence>
<dbReference type="Pfam" id="PF06840">
    <property type="entry name" value="PDC10_C"/>
    <property type="match status" value="1"/>
</dbReference>
<dbReference type="AlphaFoldDB" id="A0A504YNM6"/>
<protein>
    <recommendedName>
        <fullName evidence="3">Programmed cell death protein 10</fullName>
    </recommendedName>
</protein>
<dbReference type="InterPro" id="IPR053750">
    <property type="entry name" value="PDCD10_Homolog"/>
</dbReference>
<proteinExistence type="predicted"/>
<name>A0A504YNM6_FASGI</name>
<dbReference type="Gene3D" id="1.20.120.1950">
    <property type="match status" value="1"/>
</dbReference>
<organism evidence="1 2">
    <name type="scientific">Fasciola gigantica</name>
    <name type="common">Giant liver fluke</name>
    <dbReference type="NCBI Taxonomy" id="46835"/>
    <lineage>
        <taxon>Eukaryota</taxon>
        <taxon>Metazoa</taxon>
        <taxon>Spiralia</taxon>
        <taxon>Lophotrochozoa</taxon>
        <taxon>Platyhelminthes</taxon>
        <taxon>Trematoda</taxon>
        <taxon>Digenea</taxon>
        <taxon>Plagiorchiida</taxon>
        <taxon>Echinostomata</taxon>
        <taxon>Echinostomatoidea</taxon>
        <taxon>Fasciolidae</taxon>
        <taxon>Fasciola</taxon>
    </lineage>
</organism>
<dbReference type="GO" id="GO:0019901">
    <property type="term" value="F:protein kinase binding"/>
    <property type="evidence" value="ECO:0007669"/>
    <property type="project" value="TreeGrafter"/>
</dbReference>
<dbReference type="STRING" id="46835.A0A504YNM6"/>
<comment type="caution">
    <text evidence="1">The sequence shown here is derived from an EMBL/GenBank/DDBJ whole genome shotgun (WGS) entry which is preliminary data.</text>
</comment>
<dbReference type="Proteomes" id="UP000316759">
    <property type="component" value="Unassembled WGS sequence"/>
</dbReference>
<dbReference type="InterPro" id="IPR009652">
    <property type="entry name" value="PDCD10"/>
</dbReference>
<evidence type="ECO:0000313" key="2">
    <source>
        <dbReference type="Proteomes" id="UP000316759"/>
    </source>
</evidence>
<reference evidence="1 2" key="1">
    <citation type="submission" date="2019-04" db="EMBL/GenBank/DDBJ databases">
        <title>Annotation for the trematode Fasciola gigantica.</title>
        <authorList>
            <person name="Choi Y.-J."/>
        </authorList>
    </citation>
    <scope>NUCLEOTIDE SEQUENCE [LARGE SCALE GENOMIC DNA]</scope>
    <source>
        <strain evidence="1">Uganda_cow_1</strain>
    </source>
</reference>
<dbReference type="PANTHER" id="PTHR13250">
    <property type="entry name" value="TF-1 CELL APOPTOSIS RELATED PROTEIN-15"/>
    <property type="match status" value="1"/>
</dbReference>
<gene>
    <name evidence="1" type="ORF">FGIG_03405</name>
</gene>
<dbReference type="PANTHER" id="PTHR13250:SF1">
    <property type="entry name" value="PROGRAMMED CELL DEATH PROTEIN 10"/>
    <property type="match status" value="1"/>
</dbReference>
<sequence>MGCNKPPLQLECGDFQHTSTLRRAFEQCPGFFEKFVCGLLKQFRLDDHISESELMLRLMILSNRRDQIHNEQQSAVYDGAEKLKESLAKIPDTIDDRPSFVESIRTTAFALKMFLEDAKSSHLSVERKGQFEYQLKELLQLFQKFSDQLKVFFTDANRVAVLHTAYHLVQQLNKIQEACTED</sequence>
<dbReference type="EMBL" id="SUNJ01007509">
    <property type="protein sequence ID" value="TPP61931.1"/>
    <property type="molecule type" value="Genomic_DNA"/>
</dbReference>
<accession>A0A504YNM6</accession>
<dbReference type="GO" id="GO:1903358">
    <property type="term" value="P:regulation of Golgi organization"/>
    <property type="evidence" value="ECO:0007669"/>
    <property type="project" value="TreeGrafter"/>
</dbReference>
<dbReference type="GO" id="GO:0090443">
    <property type="term" value="C:FAR/SIN/STRIPAK complex"/>
    <property type="evidence" value="ECO:0007669"/>
    <property type="project" value="TreeGrafter"/>
</dbReference>
<dbReference type="OrthoDB" id="6017654at2759"/>